<dbReference type="AlphaFoldDB" id="A0A6A5Y8X9"/>
<organism evidence="2 3">
    <name type="scientific">Aaosphaeria arxii CBS 175.79</name>
    <dbReference type="NCBI Taxonomy" id="1450172"/>
    <lineage>
        <taxon>Eukaryota</taxon>
        <taxon>Fungi</taxon>
        <taxon>Dikarya</taxon>
        <taxon>Ascomycota</taxon>
        <taxon>Pezizomycotina</taxon>
        <taxon>Dothideomycetes</taxon>
        <taxon>Pleosporomycetidae</taxon>
        <taxon>Pleosporales</taxon>
        <taxon>Pleosporales incertae sedis</taxon>
        <taxon>Aaosphaeria</taxon>
    </lineage>
</organism>
<feature type="coiled-coil region" evidence="1">
    <location>
        <begin position="169"/>
        <end position="236"/>
    </location>
</feature>
<protein>
    <submittedName>
        <fullName evidence="2">Uncharacterized protein</fullName>
    </submittedName>
</protein>
<evidence type="ECO:0000313" key="2">
    <source>
        <dbReference type="EMBL" id="KAF2021683.1"/>
    </source>
</evidence>
<keyword evidence="1" id="KW-0175">Coiled coil</keyword>
<accession>A0A6A5Y8X9</accession>
<sequence>MRRSLSKHYTVWRGSIQYHFLMRLSRLIKKCPFSLKIIMEDLEAEWANKVHRANQDVGLRSKTKRKSRPNLKSLTKATTIIVSNLDAEWANKAHRANQERDEKNRLFQKTQDSLQRMRQENHGINTNLKNAHDEKESMAQRTSCPILMIGFVKRHRIHCNACGSMALKLKKVEKDLDDMSRLAEEYSTRIEQIQSAGLEERFEVERRGFLDRITTLEEKKSQLEEAVAQSHKEKKSQISKPNFSDRYVSTLSPLAPFCASLKSIIRQI</sequence>
<dbReference type="RefSeq" id="XP_033390022.1">
    <property type="nucleotide sequence ID" value="XM_033533519.1"/>
</dbReference>
<dbReference type="EMBL" id="ML978066">
    <property type="protein sequence ID" value="KAF2021683.1"/>
    <property type="molecule type" value="Genomic_DNA"/>
</dbReference>
<dbReference type="Proteomes" id="UP000799778">
    <property type="component" value="Unassembled WGS sequence"/>
</dbReference>
<proteinExistence type="predicted"/>
<keyword evidence="3" id="KW-1185">Reference proteome</keyword>
<dbReference type="GeneID" id="54290916"/>
<evidence type="ECO:0000256" key="1">
    <source>
        <dbReference type="SAM" id="Coils"/>
    </source>
</evidence>
<feature type="coiled-coil region" evidence="1">
    <location>
        <begin position="100"/>
        <end position="134"/>
    </location>
</feature>
<gene>
    <name evidence="2" type="ORF">BU24DRAFT_488057</name>
</gene>
<evidence type="ECO:0000313" key="3">
    <source>
        <dbReference type="Proteomes" id="UP000799778"/>
    </source>
</evidence>
<reference evidence="2" key="1">
    <citation type="journal article" date="2020" name="Stud. Mycol.">
        <title>101 Dothideomycetes genomes: a test case for predicting lifestyles and emergence of pathogens.</title>
        <authorList>
            <person name="Haridas S."/>
            <person name="Albert R."/>
            <person name="Binder M."/>
            <person name="Bloem J."/>
            <person name="Labutti K."/>
            <person name="Salamov A."/>
            <person name="Andreopoulos B."/>
            <person name="Baker S."/>
            <person name="Barry K."/>
            <person name="Bills G."/>
            <person name="Bluhm B."/>
            <person name="Cannon C."/>
            <person name="Castanera R."/>
            <person name="Culley D."/>
            <person name="Daum C."/>
            <person name="Ezra D."/>
            <person name="Gonzalez J."/>
            <person name="Henrissat B."/>
            <person name="Kuo A."/>
            <person name="Liang C."/>
            <person name="Lipzen A."/>
            <person name="Lutzoni F."/>
            <person name="Magnuson J."/>
            <person name="Mondo S."/>
            <person name="Nolan M."/>
            <person name="Ohm R."/>
            <person name="Pangilinan J."/>
            <person name="Park H.-J."/>
            <person name="Ramirez L."/>
            <person name="Alfaro M."/>
            <person name="Sun H."/>
            <person name="Tritt A."/>
            <person name="Yoshinaga Y."/>
            <person name="Zwiers L.-H."/>
            <person name="Turgeon B."/>
            <person name="Goodwin S."/>
            <person name="Spatafora J."/>
            <person name="Crous P."/>
            <person name="Grigoriev I."/>
        </authorList>
    </citation>
    <scope>NUCLEOTIDE SEQUENCE</scope>
    <source>
        <strain evidence="2">CBS 175.79</strain>
    </source>
</reference>
<name>A0A6A5Y8X9_9PLEO</name>